<evidence type="ECO:0000313" key="3">
    <source>
        <dbReference type="Proteomes" id="UP000006174"/>
    </source>
</evidence>
<sequence length="211" mass="23654">MCMVTTQGNVLTQVNQKANFCTSVRNADSPSMKVEELSKDEMGVYMCFGDTAPLLLLRITPIVLLSFHVVDLMVTRLSCSSSMRSPLRPSPAPCGHLFNMHETVSPCGPDAQEDLEAYEEWRRNRQIGPNKGPKAKSIKIGSREVLQQILLKLISLKPARGHQYHEWVARTSGSATNEAGDLLGSTRHGADEQHCRMDRRDRKDEEEEEQC</sequence>
<dbReference type="AlphaFoldDB" id="I2FQK6"/>
<feature type="compositionally biased region" description="Basic and acidic residues" evidence="1">
    <location>
        <begin position="188"/>
        <end position="203"/>
    </location>
</feature>
<feature type="region of interest" description="Disordered" evidence="1">
    <location>
        <begin position="176"/>
        <end position="211"/>
    </location>
</feature>
<name>I2FQK6_USTHO</name>
<evidence type="ECO:0000313" key="2">
    <source>
        <dbReference type="EMBL" id="CCF49199.1"/>
    </source>
</evidence>
<comment type="caution">
    <text evidence="2">The sequence shown here is derived from an EMBL/GenBank/DDBJ whole genome shotgun (WGS) entry which is preliminary data.</text>
</comment>
<evidence type="ECO:0000256" key="1">
    <source>
        <dbReference type="SAM" id="MobiDB-lite"/>
    </source>
</evidence>
<proteinExistence type="predicted"/>
<dbReference type="EMBL" id="CAGI01000142">
    <property type="protein sequence ID" value="CCF49199.1"/>
    <property type="molecule type" value="Genomic_DNA"/>
</dbReference>
<dbReference type="HOGENOM" id="CLU_1305691_0_0_1"/>
<protein>
    <submittedName>
        <fullName evidence="2">Uncharacterized protein</fullName>
    </submittedName>
</protein>
<accession>I2FQK6</accession>
<dbReference type="Proteomes" id="UP000006174">
    <property type="component" value="Unassembled WGS sequence"/>
</dbReference>
<gene>
    <name evidence="2" type="ORF">UHOR_17011</name>
</gene>
<organism evidence="2 3">
    <name type="scientific">Ustilago hordei</name>
    <name type="common">Barley covered smut fungus</name>
    <dbReference type="NCBI Taxonomy" id="120017"/>
    <lineage>
        <taxon>Eukaryota</taxon>
        <taxon>Fungi</taxon>
        <taxon>Dikarya</taxon>
        <taxon>Basidiomycota</taxon>
        <taxon>Ustilaginomycotina</taxon>
        <taxon>Ustilaginomycetes</taxon>
        <taxon>Ustilaginales</taxon>
        <taxon>Ustilaginaceae</taxon>
        <taxon>Ustilago</taxon>
    </lineage>
</organism>
<keyword evidence="3" id="KW-1185">Reference proteome</keyword>
<reference evidence="2 3" key="1">
    <citation type="journal article" date="2012" name="Plant Cell">
        <title>Genome comparison of barley and maize smut fungi reveals targeted loss of RNA silencing components and species-specific presence of transposable elements.</title>
        <authorList>
            <person name="Laurie J.D."/>
            <person name="Ali S."/>
            <person name="Linning R."/>
            <person name="Mannhaupt G."/>
            <person name="Wong P."/>
            <person name="Gueldener U."/>
            <person name="Muensterkoetter M."/>
            <person name="Moore R."/>
            <person name="Kahmann R."/>
            <person name="Bakkeren G."/>
            <person name="Schirawski J."/>
        </authorList>
    </citation>
    <scope>NUCLEOTIDE SEQUENCE [LARGE SCALE GENOMIC DNA]</scope>
    <source>
        <strain evidence="3">Uh4875-4</strain>
    </source>
</reference>